<keyword evidence="2" id="KW-1133">Transmembrane helix</keyword>
<dbReference type="InterPro" id="IPR021765">
    <property type="entry name" value="UstYa-like"/>
</dbReference>
<dbReference type="Proteomes" id="UP000785200">
    <property type="component" value="Unassembled WGS sequence"/>
</dbReference>
<dbReference type="EMBL" id="VNKQ01000014">
    <property type="protein sequence ID" value="KAG0646874.1"/>
    <property type="molecule type" value="Genomic_DNA"/>
</dbReference>
<evidence type="ECO:0000256" key="1">
    <source>
        <dbReference type="ARBA" id="ARBA00035112"/>
    </source>
</evidence>
<evidence type="ECO:0000256" key="2">
    <source>
        <dbReference type="SAM" id="Phobius"/>
    </source>
</evidence>
<accession>A0A9P7AUL9</accession>
<evidence type="ECO:0000313" key="4">
    <source>
        <dbReference type="Proteomes" id="UP000785200"/>
    </source>
</evidence>
<dbReference type="AlphaFoldDB" id="A0A9P7AUL9"/>
<comment type="caution">
    <text evidence="3">The sequence shown here is derived from an EMBL/GenBank/DDBJ whole genome shotgun (WGS) entry which is preliminary data.</text>
</comment>
<comment type="similarity">
    <text evidence="1">Belongs to the ustYa family.</text>
</comment>
<organism evidence="3 4">
    <name type="scientific">Hyphodiscus hymeniophilus</name>
    <dbReference type="NCBI Taxonomy" id="353542"/>
    <lineage>
        <taxon>Eukaryota</taxon>
        <taxon>Fungi</taxon>
        <taxon>Dikarya</taxon>
        <taxon>Ascomycota</taxon>
        <taxon>Pezizomycotina</taxon>
        <taxon>Leotiomycetes</taxon>
        <taxon>Helotiales</taxon>
        <taxon>Hyphodiscaceae</taxon>
        <taxon>Hyphodiscus</taxon>
    </lineage>
</organism>
<reference evidence="3" key="1">
    <citation type="submission" date="2019-07" db="EMBL/GenBank/DDBJ databases">
        <title>Hyphodiscus hymeniophilus genome sequencing and assembly.</title>
        <authorList>
            <person name="Kramer G."/>
            <person name="Nodwell J."/>
        </authorList>
    </citation>
    <scope>NUCLEOTIDE SEQUENCE</scope>
    <source>
        <strain evidence="3">ATCC 34498</strain>
    </source>
</reference>
<name>A0A9P7AUL9_9HELO</name>
<dbReference type="Pfam" id="PF11807">
    <property type="entry name" value="UstYa"/>
    <property type="match status" value="1"/>
</dbReference>
<keyword evidence="2" id="KW-0812">Transmembrane</keyword>
<evidence type="ECO:0000313" key="3">
    <source>
        <dbReference type="EMBL" id="KAG0646874.1"/>
    </source>
</evidence>
<keyword evidence="2" id="KW-0472">Membrane</keyword>
<feature type="transmembrane region" description="Helical" evidence="2">
    <location>
        <begin position="31"/>
        <end position="47"/>
    </location>
</feature>
<keyword evidence="4" id="KW-1185">Reference proteome</keyword>
<dbReference type="GO" id="GO:0043386">
    <property type="term" value="P:mycotoxin biosynthetic process"/>
    <property type="evidence" value="ECO:0007669"/>
    <property type="project" value="InterPro"/>
</dbReference>
<protein>
    <submittedName>
        <fullName evidence="3">Uncharacterized protein</fullName>
    </submittedName>
</protein>
<proteinExistence type="inferred from homology"/>
<dbReference type="OrthoDB" id="3687641at2759"/>
<sequence length="111" mass="13172">MEFDDSEAETFLPRPISYVISRKRKIFDNKLSLLPWLLCLIFLGILFQERIHPRKPTDLESPVFETLEYKDVQFSNAFSQPSPYRGKPTPELEKAWLDLWMSEAIMSYDRL</sequence>
<gene>
    <name evidence="3" type="ORF">D0Z07_6265</name>
</gene>